<comment type="caution">
    <text evidence="2">The sequence shown here is derived from an EMBL/GenBank/DDBJ whole genome shotgun (WGS) entry which is preliminary data.</text>
</comment>
<accession>A0A2G8RLH3</accession>
<keyword evidence="1" id="KW-1133">Transmembrane helix</keyword>
<feature type="transmembrane region" description="Helical" evidence="1">
    <location>
        <begin position="21"/>
        <end position="47"/>
    </location>
</feature>
<keyword evidence="3" id="KW-1185">Reference proteome</keyword>
<keyword evidence="1" id="KW-0472">Membrane</keyword>
<proteinExistence type="predicted"/>
<keyword evidence="1" id="KW-0812">Transmembrane</keyword>
<organism evidence="2 3">
    <name type="scientific">Ganoderma sinense ZZ0214-1</name>
    <dbReference type="NCBI Taxonomy" id="1077348"/>
    <lineage>
        <taxon>Eukaryota</taxon>
        <taxon>Fungi</taxon>
        <taxon>Dikarya</taxon>
        <taxon>Basidiomycota</taxon>
        <taxon>Agaricomycotina</taxon>
        <taxon>Agaricomycetes</taxon>
        <taxon>Polyporales</taxon>
        <taxon>Polyporaceae</taxon>
        <taxon>Ganoderma</taxon>
    </lineage>
</organism>
<gene>
    <name evidence="2" type="ORF">GSI_15050</name>
</gene>
<dbReference type="EMBL" id="AYKW01000069">
    <property type="protein sequence ID" value="PIL22362.1"/>
    <property type="molecule type" value="Genomic_DNA"/>
</dbReference>
<evidence type="ECO:0000256" key="1">
    <source>
        <dbReference type="SAM" id="Phobius"/>
    </source>
</evidence>
<dbReference type="AlphaFoldDB" id="A0A2G8RLH3"/>
<protein>
    <submittedName>
        <fullName evidence="2">Uncharacterized protein</fullName>
    </submittedName>
</protein>
<dbReference type="Proteomes" id="UP000230002">
    <property type="component" value="Unassembled WGS sequence"/>
</dbReference>
<evidence type="ECO:0000313" key="2">
    <source>
        <dbReference type="EMBL" id="PIL22362.1"/>
    </source>
</evidence>
<evidence type="ECO:0000313" key="3">
    <source>
        <dbReference type="Proteomes" id="UP000230002"/>
    </source>
</evidence>
<reference evidence="2 3" key="1">
    <citation type="journal article" date="2015" name="Sci. Rep.">
        <title>Chromosome-level genome map provides insights into diverse defense mechanisms in the medicinal fungus Ganoderma sinense.</title>
        <authorList>
            <person name="Zhu Y."/>
            <person name="Xu J."/>
            <person name="Sun C."/>
            <person name="Zhou S."/>
            <person name="Xu H."/>
            <person name="Nelson D.R."/>
            <person name="Qian J."/>
            <person name="Song J."/>
            <person name="Luo H."/>
            <person name="Xiang L."/>
            <person name="Li Y."/>
            <person name="Xu Z."/>
            <person name="Ji A."/>
            <person name="Wang L."/>
            <person name="Lu S."/>
            <person name="Hayward A."/>
            <person name="Sun W."/>
            <person name="Li X."/>
            <person name="Schwartz D.C."/>
            <person name="Wang Y."/>
            <person name="Chen S."/>
        </authorList>
    </citation>
    <scope>NUCLEOTIDE SEQUENCE [LARGE SCALE GENOMIC DNA]</scope>
    <source>
        <strain evidence="2 3">ZZ0214-1</strain>
    </source>
</reference>
<sequence length="281" mass="29632">MSSSSPSPPPSKYTPRSTRKLLALRILGPGPALFTLLTLIALLALAVDTLCACPNFRGVYTMPPSGSCWPGMGRVNTNGRSPPARCKHFFTALTQSEPALSASVAHLSKCSFSASSPTSAFGGAVSRRTESASVLVTAYRPSFAARSASALAGGMSGWRRTASTMVRRRQTTSTTSRTRSYMCPVLLACELRACECACPMNAAIVDRKLSCVCRSASITSAVVAGPDGNTGVAGVPTESLENDDDEELLLIESCAGRCWRGVPSLNVRRMGEVSCCSDSFR</sequence>
<name>A0A2G8RLH3_9APHY</name>